<comment type="subcellular location">
    <subcellularLocation>
        <location evidence="1">Membrane</location>
        <topology evidence="1">Multi-pass membrane protein</topology>
    </subcellularLocation>
</comment>
<name>A0AAW2HWA9_9NEOP</name>
<dbReference type="PANTHER" id="PTHR21676:SF6">
    <property type="entry name" value="PROTEIN STUM"/>
    <property type="match status" value="1"/>
</dbReference>
<accession>A0AAW2HWA9</accession>
<evidence type="ECO:0000256" key="2">
    <source>
        <dbReference type="ARBA" id="ARBA00022692"/>
    </source>
</evidence>
<dbReference type="PANTHER" id="PTHR21676">
    <property type="entry name" value="PROTEIN STUM"/>
    <property type="match status" value="1"/>
</dbReference>
<sequence length="92" mass="10376">MSGVFCLCFGKPRFSVKDTAKNRVGSFCVNLVIGIAQLFTIVFCLVGWGWSIWWGVIMYRLASKSPEWGLRLPWETGSDCRRIPPPPAQTHT</sequence>
<dbReference type="GO" id="GO:0016020">
    <property type="term" value="C:membrane"/>
    <property type="evidence" value="ECO:0007669"/>
    <property type="project" value="UniProtKB-SubCell"/>
</dbReference>
<dbReference type="AlphaFoldDB" id="A0AAW2HWA9"/>
<dbReference type="GO" id="GO:0050954">
    <property type="term" value="P:sensory perception of mechanical stimulus"/>
    <property type="evidence" value="ECO:0007669"/>
    <property type="project" value="TreeGrafter"/>
</dbReference>
<evidence type="ECO:0000256" key="3">
    <source>
        <dbReference type="ARBA" id="ARBA00022989"/>
    </source>
</evidence>
<keyword evidence="2 5" id="KW-0812">Transmembrane</keyword>
<organism evidence="6">
    <name type="scientific">Menopon gallinae</name>
    <name type="common">poultry shaft louse</name>
    <dbReference type="NCBI Taxonomy" id="328185"/>
    <lineage>
        <taxon>Eukaryota</taxon>
        <taxon>Metazoa</taxon>
        <taxon>Ecdysozoa</taxon>
        <taxon>Arthropoda</taxon>
        <taxon>Hexapoda</taxon>
        <taxon>Insecta</taxon>
        <taxon>Pterygota</taxon>
        <taxon>Neoptera</taxon>
        <taxon>Paraneoptera</taxon>
        <taxon>Psocodea</taxon>
        <taxon>Troctomorpha</taxon>
        <taxon>Phthiraptera</taxon>
        <taxon>Amblycera</taxon>
        <taxon>Menoponidae</taxon>
        <taxon>Menopon</taxon>
    </lineage>
</organism>
<dbReference type="Pfam" id="PF15795">
    <property type="entry name" value="Spec3"/>
    <property type="match status" value="1"/>
</dbReference>
<evidence type="ECO:0000256" key="5">
    <source>
        <dbReference type="SAM" id="Phobius"/>
    </source>
</evidence>
<feature type="transmembrane region" description="Helical" evidence="5">
    <location>
        <begin position="31"/>
        <end position="56"/>
    </location>
</feature>
<dbReference type="GO" id="GO:0042330">
    <property type="term" value="P:taxis"/>
    <property type="evidence" value="ECO:0007669"/>
    <property type="project" value="TreeGrafter"/>
</dbReference>
<evidence type="ECO:0000313" key="6">
    <source>
        <dbReference type="EMBL" id="KAL0273712.1"/>
    </source>
</evidence>
<evidence type="ECO:0000256" key="4">
    <source>
        <dbReference type="ARBA" id="ARBA00023136"/>
    </source>
</evidence>
<dbReference type="GO" id="GO:0019230">
    <property type="term" value="P:proprioception"/>
    <property type="evidence" value="ECO:0007669"/>
    <property type="project" value="TreeGrafter"/>
</dbReference>
<comment type="caution">
    <text evidence="6">The sequence shown here is derived from an EMBL/GenBank/DDBJ whole genome shotgun (WGS) entry which is preliminary data.</text>
</comment>
<proteinExistence type="predicted"/>
<keyword evidence="4 5" id="KW-0472">Membrane</keyword>
<keyword evidence="3 5" id="KW-1133">Transmembrane helix</keyword>
<reference evidence="6" key="1">
    <citation type="journal article" date="2024" name="Gigascience">
        <title>Chromosome-level genome of the poultry shaft louse Menopon gallinae provides insight into the host-switching and adaptive evolution of parasitic lice.</title>
        <authorList>
            <person name="Xu Y."/>
            <person name="Ma L."/>
            <person name="Liu S."/>
            <person name="Liang Y."/>
            <person name="Liu Q."/>
            <person name="He Z."/>
            <person name="Tian L."/>
            <person name="Duan Y."/>
            <person name="Cai W."/>
            <person name="Li H."/>
            <person name="Song F."/>
        </authorList>
    </citation>
    <scope>NUCLEOTIDE SEQUENCE</scope>
    <source>
        <strain evidence="6">Cailab_2023a</strain>
    </source>
</reference>
<gene>
    <name evidence="6" type="ORF">PYX00_006329</name>
</gene>
<evidence type="ECO:0000256" key="1">
    <source>
        <dbReference type="ARBA" id="ARBA00004141"/>
    </source>
</evidence>
<protein>
    <submittedName>
        <fullName evidence="6">Uncharacterized protein</fullName>
    </submittedName>
</protein>
<dbReference type="EMBL" id="JARGDH010000003">
    <property type="protein sequence ID" value="KAL0273712.1"/>
    <property type="molecule type" value="Genomic_DNA"/>
</dbReference>
<dbReference type="GO" id="GO:0071683">
    <property type="term" value="C:sensory dendrite"/>
    <property type="evidence" value="ECO:0007669"/>
    <property type="project" value="TreeGrafter"/>
</dbReference>
<dbReference type="InterPro" id="IPR026673">
    <property type="entry name" value="SPEC3/Stum"/>
</dbReference>